<dbReference type="Gene3D" id="3.40.190.10">
    <property type="entry name" value="Periplasmic binding protein-like II"/>
    <property type="match status" value="2"/>
</dbReference>
<reference evidence="5" key="1">
    <citation type="journal article" date="2019" name="Int. J. Syst. Evol. Microbiol.">
        <title>The Global Catalogue of Microorganisms (GCM) 10K type strain sequencing project: providing services to taxonomists for standard genome sequencing and annotation.</title>
        <authorList>
            <consortium name="The Broad Institute Genomics Platform"/>
            <consortium name="The Broad Institute Genome Sequencing Center for Infectious Disease"/>
            <person name="Wu L."/>
            <person name="Ma J."/>
        </authorList>
    </citation>
    <scope>NUCLEOTIDE SEQUENCE [LARGE SCALE GENOMIC DNA]</scope>
    <source>
        <strain evidence="5">KCTC 62192</strain>
    </source>
</reference>
<name>A0ABV7AN93_9RHOB</name>
<dbReference type="CDD" id="cd13542">
    <property type="entry name" value="PBP2_FutA1_ilke"/>
    <property type="match status" value="1"/>
</dbReference>
<comment type="caution">
    <text evidence="4">The sequence shown here is derived from an EMBL/GenBank/DDBJ whole genome shotgun (WGS) entry which is preliminary data.</text>
</comment>
<comment type="similarity">
    <text evidence="1">Belongs to the bacterial solute-binding protein 1 family.</text>
</comment>
<protein>
    <submittedName>
        <fullName evidence="4">Fe(3+) ABC transporter substrate-binding protein</fullName>
    </submittedName>
</protein>
<evidence type="ECO:0000256" key="3">
    <source>
        <dbReference type="SAM" id="SignalP"/>
    </source>
</evidence>
<evidence type="ECO:0000313" key="4">
    <source>
        <dbReference type="EMBL" id="MFC2970270.1"/>
    </source>
</evidence>
<organism evidence="4 5">
    <name type="scientific">Acidimangrovimonas pyrenivorans</name>
    <dbReference type="NCBI Taxonomy" id="2030798"/>
    <lineage>
        <taxon>Bacteria</taxon>
        <taxon>Pseudomonadati</taxon>
        <taxon>Pseudomonadota</taxon>
        <taxon>Alphaproteobacteria</taxon>
        <taxon>Rhodobacterales</taxon>
        <taxon>Paracoccaceae</taxon>
        <taxon>Acidimangrovimonas</taxon>
    </lineage>
</organism>
<evidence type="ECO:0000256" key="1">
    <source>
        <dbReference type="ARBA" id="ARBA00008520"/>
    </source>
</evidence>
<feature type="signal peptide" evidence="3">
    <location>
        <begin position="1"/>
        <end position="24"/>
    </location>
</feature>
<evidence type="ECO:0000313" key="5">
    <source>
        <dbReference type="Proteomes" id="UP001595443"/>
    </source>
</evidence>
<proteinExistence type="inferred from homology"/>
<dbReference type="EMBL" id="JBHRSK010000018">
    <property type="protein sequence ID" value="MFC2970270.1"/>
    <property type="molecule type" value="Genomic_DNA"/>
</dbReference>
<dbReference type="InterPro" id="IPR006059">
    <property type="entry name" value="SBP"/>
</dbReference>
<sequence>MSLRITAAAAATTIALLAAAPALAAEVNIYSYNQSERMQPLFDAFTKETGIDVNVAYVEKGLIERLKAEGARSPADIVMTVDIARLAQVAAAGVLQPVEDARLTAAIPAAFRDPDGLWYGVTTRARVVYAAKEAVKPGEVTTYEDLADPKWKGRICSRSGLSDYNLALTAAMIAHHGAEYTKGWLKGLKANLARRPQGNDRAQAKAIWAGECDIALGNTYYIGQMLSNPDEKQYAEAVRLDFPHFEGGGTHVNVSGIAMTKAAPHRDAALKLMEFLVSPQGQKIYAEINNEFPLVKGVEWPAFMKEWPKFAPDSIDLMAIAKNRPEALKITEEVDFDG</sequence>
<keyword evidence="2 3" id="KW-0732">Signal</keyword>
<dbReference type="PANTHER" id="PTHR30006:SF15">
    <property type="entry name" value="IRON-UTILIZATION PERIPLASMIC PROTEIN"/>
    <property type="match status" value="1"/>
</dbReference>
<dbReference type="PIRSF" id="PIRSF002825">
    <property type="entry name" value="CfbpA"/>
    <property type="match status" value="1"/>
</dbReference>
<dbReference type="PANTHER" id="PTHR30006">
    <property type="entry name" value="THIAMINE-BINDING PERIPLASMIC PROTEIN-RELATED"/>
    <property type="match status" value="1"/>
</dbReference>
<dbReference type="InterPro" id="IPR026045">
    <property type="entry name" value="Ferric-bd"/>
</dbReference>
<feature type="chain" id="PRO_5045376617" evidence="3">
    <location>
        <begin position="25"/>
        <end position="338"/>
    </location>
</feature>
<dbReference type="Proteomes" id="UP001595443">
    <property type="component" value="Unassembled WGS sequence"/>
</dbReference>
<dbReference type="Pfam" id="PF13416">
    <property type="entry name" value="SBP_bac_8"/>
    <property type="match status" value="1"/>
</dbReference>
<dbReference type="RefSeq" id="WP_377835080.1">
    <property type="nucleotide sequence ID" value="NZ_JBHRSK010000018.1"/>
</dbReference>
<evidence type="ECO:0000256" key="2">
    <source>
        <dbReference type="ARBA" id="ARBA00022729"/>
    </source>
</evidence>
<dbReference type="SUPFAM" id="SSF53850">
    <property type="entry name" value="Periplasmic binding protein-like II"/>
    <property type="match status" value="1"/>
</dbReference>
<gene>
    <name evidence="4" type="ORF">ACFOES_19405</name>
</gene>
<keyword evidence="5" id="KW-1185">Reference proteome</keyword>
<accession>A0ABV7AN93</accession>